<evidence type="ECO:0000313" key="9">
    <source>
        <dbReference type="Proteomes" id="UP001071230"/>
    </source>
</evidence>
<dbReference type="InterPro" id="IPR013785">
    <property type="entry name" value="Aldolase_TIM"/>
</dbReference>
<evidence type="ECO:0000256" key="3">
    <source>
        <dbReference type="ARBA" id="ARBA00023004"/>
    </source>
</evidence>
<proteinExistence type="predicted"/>
<dbReference type="EMBL" id="CDGJ01000003">
    <property type="protein sequence ID" value="CEJ05740.1"/>
    <property type="molecule type" value="Genomic_DNA"/>
</dbReference>
<dbReference type="RefSeq" id="WP_240986165.1">
    <property type="nucleotide sequence ID" value="NZ_CDGJ01000003.1"/>
</dbReference>
<dbReference type="Pfam" id="PF04055">
    <property type="entry name" value="Radical_SAM"/>
    <property type="match status" value="1"/>
</dbReference>
<sequence>MIRCSLGTAQVLGLKRVKVDALPTTAYLMIGEHCRFNCAFCAQARESSARADLLSRVSWPAYEDAQVLGALESFAETADQDRTREDAQVPGAFGGPPSLQGSGENAGVSAAPGAAGAAQSPVLRRVCFQVVQDREALAEAKKWLREVRKRFALPICVSAGPGTPEEVGELLRQGADHVSIALDAATAEVFARVKDGSWSERYALLRDSARRYPGRIATHLIVGLGESEEDMVRRLAEMYQLGVTVALFAFTPVRGTRLESVGAPDIGHYRRVQAANYLLREHLADIGGFRFAGGRIEAFGVDRDELRAYLADGEAFRTSGCEGCNRPYYNEVPGRELYNYPRPLTEKEKEGAWRRLWEPPVKGIQAMGKP</sequence>
<dbReference type="Proteomes" id="UP001071230">
    <property type="component" value="Unassembled WGS sequence"/>
</dbReference>
<dbReference type="Gene3D" id="3.20.20.70">
    <property type="entry name" value="Aldolase class I"/>
    <property type="match status" value="1"/>
</dbReference>
<evidence type="ECO:0000256" key="1">
    <source>
        <dbReference type="ARBA" id="ARBA00022691"/>
    </source>
</evidence>
<keyword evidence="2" id="KW-0479">Metal-binding</keyword>
<dbReference type="InterPro" id="IPR006638">
    <property type="entry name" value="Elp3/MiaA/NifB-like_rSAM"/>
</dbReference>
<evidence type="ECO:0000313" key="7">
    <source>
        <dbReference type="EMBL" id="CAA7602859.1"/>
    </source>
</evidence>
<dbReference type="KEGG" id="aacx:DEACI_3682"/>
<keyword evidence="9" id="KW-1185">Reference proteome</keyword>
<keyword evidence="3" id="KW-0408">Iron</keyword>
<keyword evidence="4" id="KW-0411">Iron-sulfur</keyword>
<feature type="domain" description="Radical SAM core" evidence="6">
    <location>
        <begin position="20"/>
        <end position="290"/>
    </location>
</feature>
<dbReference type="PROSITE" id="PS51918">
    <property type="entry name" value="RADICAL_SAM"/>
    <property type="match status" value="1"/>
</dbReference>
<evidence type="ECO:0000256" key="4">
    <source>
        <dbReference type="ARBA" id="ARBA00023014"/>
    </source>
</evidence>
<evidence type="ECO:0000256" key="2">
    <source>
        <dbReference type="ARBA" id="ARBA00022723"/>
    </source>
</evidence>
<feature type="region of interest" description="Disordered" evidence="5">
    <location>
        <begin position="79"/>
        <end position="112"/>
    </location>
</feature>
<dbReference type="CDD" id="cd01335">
    <property type="entry name" value="Radical_SAM"/>
    <property type="match status" value="1"/>
</dbReference>
<gene>
    <name evidence="8" type="ORF">DEACI_0159</name>
    <name evidence="7" type="ORF">DEACI_3682</name>
</gene>
<dbReference type="EMBL" id="LR746496">
    <property type="protein sequence ID" value="CAA7602859.1"/>
    <property type="molecule type" value="Genomic_DNA"/>
</dbReference>
<dbReference type="InterPro" id="IPR058240">
    <property type="entry name" value="rSAM_sf"/>
</dbReference>
<accession>A0A8S0W9T1</accession>
<reference evidence="7" key="2">
    <citation type="submission" date="2020-01" db="EMBL/GenBank/DDBJ databases">
        <authorList>
            <person name="Hornung B."/>
        </authorList>
    </citation>
    <scope>NUCLEOTIDE SEQUENCE</scope>
    <source>
        <strain evidence="7">PacBioINE</strain>
    </source>
</reference>
<name>A0A8S0W9T1_9FIRM</name>
<dbReference type="GO" id="GO:0003824">
    <property type="term" value="F:catalytic activity"/>
    <property type="evidence" value="ECO:0007669"/>
    <property type="project" value="InterPro"/>
</dbReference>
<reference evidence="8" key="1">
    <citation type="submission" date="2014-11" db="EMBL/GenBank/DDBJ databases">
        <authorList>
            <person name="Hornung B.V."/>
        </authorList>
    </citation>
    <scope>NUCLEOTIDE SEQUENCE</scope>
    <source>
        <strain evidence="8">INE</strain>
    </source>
</reference>
<dbReference type="Proteomes" id="UP000836597">
    <property type="component" value="Chromosome"/>
</dbReference>
<evidence type="ECO:0000259" key="6">
    <source>
        <dbReference type="PROSITE" id="PS51918"/>
    </source>
</evidence>
<evidence type="ECO:0000256" key="5">
    <source>
        <dbReference type="SAM" id="MobiDB-lite"/>
    </source>
</evidence>
<dbReference type="SMART" id="SM00729">
    <property type="entry name" value="Elp3"/>
    <property type="match status" value="1"/>
</dbReference>
<protein>
    <submittedName>
        <fullName evidence="7">Aldolase-type TIM barrel</fullName>
    </submittedName>
    <submittedName>
        <fullName evidence="8">Biotin synthase-related enzyme</fullName>
    </submittedName>
</protein>
<dbReference type="GO" id="GO:0046872">
    <property type="term" value="F:metal ion binding"/>
    <property type="evidence" value="ECO:0007669"/>
    <property type="project" value="UniProtKB-KW"/>
</dbReference>
<organism evidence="7">
    <name type="scientific">Acididesulfobacillus acetoxydans</name>
    <dbReference type="NCBI Taxonomy" id="1561005"/>
    <lineage>
        <taxon>Bacteria</taxon>
        <taxon>Bacillati</taxon>
        <taxon>Bacillota</taxon>
        <taxon>Clostridia</taxon>
        <taxon>Eubacteriales</taxon>
        <taxon>Peptococcaceae</taxon>
        <taxon>Acididesulfobacillus</taxon>
    </lineage>
</organism>
<dbReference type="InterPro" id="IPR007197">
    <property type="entry name" value="rSAM"/>
</dbReference>
<dbReference type="GO" id="GO:0051536">
    <property type="term" value="F:iron-sulfur cluster binding"/>
    <property type="evidence" value="ECO:0007669"/>
    <property type="project" value="UniProtKB-KW"/>
</dbReference>
<dbReference type="SUPFAM" id="SSF102114">
    <property type="entry name" value="Radical SAM enzymes"/>
    <property type="match status" value="1"/>
</dbReference>
<dbReference type="SFLD" id="SFLDS00029">
    <property type="entry name" value="Radical_SAM"/>
    <property type="match status" value="1"/>
</dbReference>
<keyword evidence="1" id="KW-0949">S-adenosyl-L-methionine</keyword>
<evidence type="ECO:0000313" key="8">
    <source>
        <dbReference type="EMBL" id="CEJ05740.1"/>
    </source>
</evidence>
<dbReference type="AlphaFoldDB" id="A0A8S0W9T1"/>